<reference evidence="1 2" key="1">
    <citation type="submission" date="2018-05" db="EMBL/GenBank/DDBJ databases">
        <title>Genomic Encyclopedia of Type Strains, Phase IV (KMG-IV): sequencing the most valuable type-strain genomes for metagenomic binning, comparative biology and taxonomic classification.</title>
        <authorList>
            <person name="Goeker M."/>
        </authorList>
    </citation>
    <scope>NUCLEOTIDE SEQUENCE [LARGE SCALE GENOMIC DNA]</scope>
    <source>
        <strain evidence="1 2">DSM 16791</strain>
    </source>
</reference>
<proteinExistence type="predicted"/>
<dbReference type="Proteomes" id="UP000246352">
    <property type="component" value="Unassembled WGS sequence"/>
</dbReference>
<dbReference type="EMBL" id="QGTR01000007">
    <property type="protein sequence ID" value="PWV97165.1"/>
    <property type="molecule type" value="Genomic_DNA"/>
</dbReference>
<evidence type="ECO:0000313" key="2">
    <source>
        <dbReference type="Proteomes" id="UP000246352"/>
    </source>
</evidence>
<keyword evidence="2" id="KW-1185">Reference proteome</keyword>
<dbReference type="PIRSF" id="PIRSF008159">
    <property type="entry name" value="UCP008159_ABC"/>
    <property type="match status" value="1"/>
</dbReference>
<dbReference type="InterPro" id="IPR010412">
    <property type="entry name" value="DUF1007"/>
</dbReference>
<evidence type="ECO:0000313" key="1">
    <source>
        <dbReference type="EMBL" id="PWV97165.1"/>
    </source>
</evidence>
<dbReference type="AlphaFoldDB" id="A0A317PGX7"/>
<protein>
    <submittedName>
        <fullName evidence="1">ABC-type uncharacterized transport system substrate-binding protein</fullName>
    </submittedName>
</protein>
<sequence length="249" mass="27000">MDGQDRLHGIGDAAAAVGTDLKTERSGIGMMDSRNLIRGSVLACCLVLALPAVARAHPHIFAEARLEVDTASDHTISELRHVWRFDEVFSSSVVIDFDANKNLVLDPDELASVSQLVKDSLMDFDYYTTIIDNGADIGVTPPDSINVDYRDGQLLMFFAVRPSKPVALTGKLDFGVYDPTMYAAIDFLNDSDMVVTGSGAAGCTHKVIRPDPDQVIAENQASLTEAFFENPGGNDLSKLFATRIELTCK</sequence>
<dbReference type="Pfam" id="PF06226">
    <property type="entry name" value="DUF1007"/>
    <property type="match status" value="1"/>
</dbReference>
<dbReference type="InterPro" id="IPR016537">
    <property type="entry name" value="UCP008159_ABC"/>
</dbReference>
<gene>
    <name evidence="1" type="ORF">DFR52_10776</name>
</gene>
<comment type="caution">
    <text evidence="1">The sequence shown here is derived from an EMBL/GenBank/DDBJ whole genome shotgun (WGS) entry which is preliminary data.</text>
</comment>
<name>A0A317PGX7_9HYPH</name>
<organism evidence="1 2">
    <name type="scientific">Hoeflea marina</name>
    <dbReference type="NCBI Taxonomy" id="274592"/>
    <lineage>
        <taxon>Bacteria</taxon>
        <taxon>Pseudomonadati</taxon>
        <taxon>Pseudomonadota</taxon>
        <taxon>Alphaproteobacteria</taxon>
        <taxon>Hyphomicrobiales</taxon>
        <taxon>Rhizobiaceae</taxon>
        <taxon>Hoeflea</taxon>
    </lineage>
</organism>
<accession>A0A317PGX7</accession>